<sequence>MALLVFLKNGWVTEDAYILFRSLEQLFAGHGPNWNPHERVQVFTSPLWYGVLAFSRLFSQDLYLTTIVVSLFLWLATLFVIHAIIKHAGILLLTVLVLISSNSFFDYTSSGLENVLAYLVIACFVYTYLTFFSGSVREHADDQTLKTSMLKLLVIYGLLILVRHDLALLLFPAMAYAVIQSKYLFSWRQWLLYAALAFSPFFLYSLFSLIYYGFLFPNTAYAKLSTGIPQMDMFSQGFRYILVTLKYDVMTMLVILAAIIVSFLPSTKPQIRYLGFGLLLNLFYVVYVGGDFMLGRFLSYAFLLSVLILAVHAARLNRYQLVMIGLVVMVYAIFYHHTPANSPIKYKNQLIESGVADERGFYFNDVSLYSYVQLDRDAFPQSHWRKQAEKFKQSDNMLVIRPTIGLYGYYAGIDKIIVDPFALADPLLARLPAAPVPWRIGHFGRYLPAGYEDSIRNNNEVIVDENINAYYKKLKLITQGEDLFSYQRLKTIVLFNLGAYNDLIENLKTET</sequence>
<reference evidence="2" key="1">
    <citation type="journal article" date="2014" name="Int. J. Syst. Evol. Microbiol.">
        <title>Complete genome sequence of Corynebacterium casei LMG S-19264T (=DSM 44701T), isolated from a smear-ripened cheese.</title>
        <authorList>
            <consortium name="US DOE Joint Genome Institute (JGI-PGF)"/>
            <person name="Walter F."/>
            <person name="Albersmeier A."/>
            <person name="Kalinowski J."/>
            <person name="Ruckert C."/>
        </authorList>
    </citation>
    <scope>NUCLEOTIDE SEQUENCE</scope>
    <source>
        <strain evidence="2">CGMCC 1.12181</strain>
    </source>
</reference>
<proteinExistence type="predicted"/>
<organism evidence="2 3">
    <name type="scientific">Marinicella pacifica</name>
    <dbReference type="NCBI Taxonomy" id="1171543"/>
    <lineage>
        <taxon>Bacteria</taxon>
        <taxon>Pseudomonadati</taxon>
        <taxon>Pseudomonadota</taxon>
        <taxon>Gammaproteobacteria</taxon>
        <taxon>Lysobacterales</taxon>
        <taxon>Marinicellaceae</taxon>
        <taxon>Marinicella</taxon>
    </lineage>
</organism>
<evidence type="ECO:0000313" key="3">
    <source>
        <dbReference type="Proteomes" id="UP000605253"/>
    </source>
</evidence>
<evidence type="ECO:0000256" key="1">
    <source>
        <dbReference type="SAM" id="Phobius"/>
    </source>
</evidence>
<gene>
    <name evidence="2" type="ORF">GCM10011365_19590</name>
</gene>
<evidence type="ECO:0008006" key="4">
    <source>
        <dbReference type="Google" id="ProtNLM"/>
    </source>
</evidence>
<comment type="caution">
    <text evidence="2">The sequence shown here is derived from an EMBL/GenBank/DDBJ whole genome shotgun (WGS) entry which is preliminary data.</text>
</comment>
<feature type="transmembrane region" description="Helical" evidence="1">
    <location>
        <begin position="294"/>
        <end position="314"/>
    </location>
</feature>
<keyword evidence="3" id="KW-1185">Reference proteome</keyword>
<feature type="transmembrane region" description="Helical" evidence="1">
    <location>
        <begin position="153"/>
        <end position="178"/>
    </location>
</feature>
<feature type="transmembrane region" description="Helical" evidence="1">
    <location>
        <begin position="240"/>
        <end position="264"/>
    </location>
</feature>
<keyword evidence="1" id="KW-1133">Transmembrane helix</keyword>
<feature type="transmembrane region" description="Helical" evidence="1">
    <location>
        <begin position="321"/>
        <end position="338"/>
    </location>
</feature>
<reference evidence="2" key="2">
    <citation type="submission" date="2020-09" db="EMBL/GenBank/DDBJ databases">
        <authorList>
            <person name="Sun Q."/>
            <person name="Zhou Y."/>
        </authorList>
    </citation>
    <scope>NUCLEOTIDE SEQUENCE</scope>
    <source>
        <strain evidence="2">CGMCC 1.12181</strain>
    </source>
</reference>
<feature type="transmembrane region" description="Helical" evidence="1">
    <location>
        <begin position="271"/>
        <end position="288"/>
    </location>
</feature>
<dbReference type="Proteomes" id="UP000605253">
    <property type="component" value="Unassembled WGS sequence"/>
</dbReference>
<evidence type="ECO:0000313" key="2">
    <source>
        <dbReference type="EMBL" id="GGF98375.1"/>
    </source>
</evidence>
<dbReference type="AlphaFoldDB" id="A0A917FPW7"/>
<feature type="transmembrane region" description="Helical" evidence="1">
    <location>
        <begin position="90"/>
        <end position="108"/>
    </location>
</feature>
<feature type="transmembrane region" description="Helical" evidence="1">
    <location>
        <begin position="190"/>
        <end position="214"/>
    </location>
</feature>
<name>A0A917FPW7_9GAMM</name>
<feature type="transmembrane region" description="Helical" evidence="1">
    <location>
        <begin position="62"/>
        <end position="84"/>
    </location>
</feature>
<dbReference type="EMBL" id="BMEO01000009">
    <property type="protein sequence ID" value="GGF98375.1"/>
    <property type="molecule type" value="Genomic_DNA"/>
</dbReference>
<protein>
    <recommendedName>
        <fullName evidence="4">Dolichyl-phosphate-mannose-protein mannosyltransferase</fullName>
    </recommendedName>
</protein>
<accession>A0A917FPW7</accession>
<feature type="transmembrane region" description="Helical" evidence="1">
    <location>
        <begin position="115"/>
        <end position="133"/>
    </location>
</feature>
<keyword evidence="1" id="KW-0472">Membrane</keyword>
<keyword evidence="1" id="KW-0812">Transmembrane</keyword>